<gene>
    <name evidence="1" type="ORF">BpHYR1_040889</name>
</gene>
<evidence type="ECO:0000313" key="2">
    <source>
        <dbReference type="Proteomes" id="UP000276133"/>
    </source>
</evidence>
<organism evidence="1 2">
    <name type="scientific">Brachionus plicatilis</name>
    <name type="common">Marine rotifer</name>
    <name type="synonym">Brachionus muelleri</name>
    <dbReference type="NCBI Taxonomy" id="10195"/>
    <lineage>
        <taxon>Eukaryota</taxon>
        <taxon>Metazoa</taxon>
        <taxon>Spiralia</taxon>
        <taxon>Gnathifera</taxon>
        <taxon>Rotifera</taxon>
        <taxon>Eurotatoria</taxon>
        <taxon>Monogononta</taxon>
        <taxon>Pseudotrocha</taxon>
        <taxon>Ploima</taxon>
        <taxon>Brachionidae</taxon>
        <taxon>Brachionus</taxon>
    </lineage>
</organism>
<dbReference type="EMBL" id="REGN01002758">
    <property type="protein sequence ID" value="RNA26329.1"/>
    <property type="molecule type" value="Genomic_DNA"/>
</dbReference>
<accession>A0A3M7RS80</accession>
<comment type="caution">
    <text evidence="1">The sequence shown here is derived from an EMBL/GenBank/DDBJ whole genome shotgun (WGS) entry which is preliminary data.</text>
</comment>
<protein>
    <submittedName>
        <fullName evidence="1">Uncharacterized protein</fullName>
    </submittedName>
</protein>
<keyword evidence="2" id="KW-1185">Reference proteome</keyword>
<reference evidence="1 2" key="1">
    <citation type="journal article" date="2018" name="Sci. Rep.">
        <title>Genomic signatures of local adaptation to the degree of environmental predictability in rotifers.</title>
        <authorList>
            <person name="Franch-Gras L."/>
            <person name="Hahn C."/>
            <person name="Garcia-Roger E.M."/>
            <person name="Carmona M.J."/>
            <person name="Serra M."/>
            <person name="Gomez A."/>
        </authorList>
    </citation>
    <scope>NUCLEOTIDE SEQUENCE [LARGE SCALE GENOMIC DNA]</scope>
    <source>
        <strain evidence="1">HYR1</strain>
    </source>
</reference>
<name>A0A3M7RS80_BRAPC</name>
<dbReference type="AlphaFoldDB" id="A0A3M7RS80"/>
<sequence>MNKIFNRKTISLIILVGKFNGYLIWADVFHNRKRILFHRSKVKCSLKFLCDRFCFKIGIKFKIMIAICHELYDTLNVNETSRINHNITHKYQIILSIKILKLASNLSSFFKFFNSSTTNFGVLSFFRTFSTI</sequence>
<dbReference type="Proteomes" id="UP000276133">
    <property type="component" value="Unassembled WGS sequence"/>
</dbReference>
<evidence type="ECO:0000313" key="1">
    <source>
        <dbReference type="EMBL" id="RNA26329.1"/>
    </source>
</evidence>
<proteinExistence type="predicted"/>